<evidence type="ECO:0000256" key="2">
    <source>
        <dbReference type="ARBA" id="ARBA00022679"/>
    </source>
</evidence>
<proteinExistence type="predicted"/>
<sequence length="573" mass="60952">MSAFSCDWKQLQRVHLCFPRPGRAAIRWSPTPSGQRRQAGSSTGSCGRRVAFKLCSTADGCQLALVNNLRLASTYIRGHQHTTIVVVVPWEVTNQESSLESISRDLMLLQGQGVRLVVAAGSPAPASSLQNNLADRAKMSETLLNAQAAMLALQAKLSQGPDIKMVRRHTRTFANVHSKPAIHTVSGNWVSAKATGILEGKHQGCQGQVRFVDADAMDYQLAAGNVVMLSSLGFGNAGQPLHCDIYSVATAAAAALKADKLVCLTMPGMLPFQLPSSLTVREAQSLLNTLAAEKASQQGGNSASVQSGTDAQVRRWQKYGLPGPLVAACSACISGVRRSHLVDASMDGALLLEMYSDTGAGTMVLPDFHEGMRAAADSDLEALRALMRPLEQEGILVPRSLAQLQADLPHFYVVDSRDGDGQVMGCAMLKPLEGEADGHLIGELGAFCTQTAHRGSGIGDSLLEWLEMEALAKGLTRLVLLSTRTGAWFQDRGYRCEGLAHASQLLPASRRSKVNAARNSLLYVKDLEVEDPTAEAGVLATSRGPTAGIGAPVLANISLGLSTRNDTQIRVNA</sequence>
<evidence type="ECO:0000313" key="6">
    <source>
        <dbReference type="Proteomes" id="UP001465755"/>
    </source>
</evidence>
<accession>A0AAW1NXK3</accession>
<dbReference type="GO" id="GO:0006526">
    <property type="term" value="P:L-arginine biosynthetic process"/>
    <property type="evidence" value="ECO:0007669"/>
    <property type="project" value="InterPro"/>
</dbReference>
<organism evidence="5 6">
    <name type="scientific">Symbiochloris irregularis</name>
    <dbReference type="NCBI Taxonomy" id="706552"/>
    <lineage>
        <taxon>Eukaryota</taxon>
        <taxon>Viridiplantae</taxon>
        <taxon>Chlorophyta</taxon>
        <taxon>core chlorophytes</taxon>
        <taxon>Trebouxiophyceae</taxon>
        <taxon>Trebouxiales</taxon>
        <taxon>Trebouxiaceae</taxon>
        <taxon>Symbiochloris</taxon>
    </lineage>
</organism>
<dbReference type="AlphaFoldDB" id="A0AAW1NXK3"/>
<evidence type="ECO:0000256" key="3">
    <source>
        <dbReference type="ARBA" id="ARBA00023315"/>
    </source>
</evidence>
<comment type="pathway">
    <text evidence="1">Amino-acid biosynthesis; L-arginine biosynthesis.</text>
</comment>
<evidence type="ECO:0000313" key="5">
    <source>
        <dbReference type="EMBL" id="KAK9798610.1"/>
    </source>
</evidence>
<dbReference type="PIRSF" id="PIRSF000423">
    <property type="entry name" value="ArgA"/>
    <property type="match status" value="1"/>
</dbReference>
<dbReference type="PANTHER" id="PTHR30602:SF12">
    <property type="entry name" value="AMINO-ACID ACETYLTRANSFERASE NAGS1, CHLOROPLASTIC-RELATED"/>
    <property type="match status" value="1"/>
</dbReference>
<evidence type="ECO:0000259" key="4">
    <source>
        <dbReference type="PROSITE" id="PS51186"/>
    </source>
</evidence>
<dbReference type="NCBIfam" id="TIGR01890">
    <property type="entry name" value="N-Ac-Glu-synth"/>
    <property type="match status" value="1"/>
</dbReference>
<keyword evidence="6" id="KW-1185">Reference proteome</keyword>
<dbReference type="GO" id="GO:0004042">
    <property type="term" value="F:L-glutamate N-acetyltransferase activity"/>
    <property type="evidence" value="ECO:0007669"/>
    <property type="project" value="InterPro"/>
</dbReference>
<dbReference type="InterPro" id="IPR016181">
    <property type="entry name" value="Acyl_CoA_acyltransferase"/>
</dbReference>
<dbReference type="SUPFAM" id="SSF53633">
    <property type="entry name" value="Carbamate kinase-like"/>
    <property type="match status" value="1"/>
</dbReference>
<dbReference type="Gene3D" id="3.40.630.30">
    <property type="match status" value="1"/>
</dbReference>
<dbReference type="InterPro" id="IPR000182">
    <property type="entry name" value="GNAT_dom"/>
</dbReference>
<dbReference type="PANTHER" id="PTHR30602">
    <property type="entry name" value="AMINO-ACID ACETYLTRANSFERASE"/>
    <property type="match status" value="1"/>
</dbReference>
<dbReference type="Proteomes" id="UP001465755">
    <property type="component" value="Unassembled WGS sequence"/>
</dbReference>
<comment type="caution">
    <text evidence="5">The sequence shown here is derived from an EMBL/GenBank/DDBJ whole genome shotgun (WGS) entry which is preliminary data.</text>
</comment>
<keyword evidence="3" id="KW-0012">Acyltransferase</keyword>
<evidence type="ECO:0000256" key="1">
    <source>
        <dbReference type="ARBA" id="ARBA00004730"/>
    </source>
</evidence>
<name>A0AAW1NXK3_9CHLO</name>
<protein>
    <recommendedName>
        <fullName evidence="4">N-acetyltransferase domain-containing protein</fullName>
    </recommendedName>
</protein>
<dbReference type="InterPro" id="IPR036393">
    <property type="entry name" value="AceGlu_kinase-like_sf"/>
</dbReference>
<dbReference type="InterPro" id="IPR010167">
    <property type="entry name" value="NH2A_AcTrfase"/>
</dbReference>
<reference evidence="5 6" key="1">
    <citation type="journal article" date="2024" name="Nat. Commun.">
        <title>Phylogenomics reveals the evolutionary origins of lichenization in chlorophyte algae.</title>
        <authorList>
            <person name="Puginier C."/>
            <person name="Libourel C."/>
            <person name="Otte J."/>
            <person name="Skaloud P."/>
            <person name="Haon M."/>
            <person name="Grisel S."/>
            <person name="Petersen M."/>
            <person name="Berrin J.G."/>
            <person name="Delaux P.M."/>
            <person name="Dal Grande F."/>
            <person name="Keller J."/>
        </authorList>
    </citation>
    <scope>NUCLEOTIDE SEQUENCE [LARGE SCALE GENOMIC DNA]</scope>
    <source>
        <strain evidence="5 6">SAG 2036</strain>
    </source>
</reference>
<gene>
    <name evidence="5" type="ORF">WJX73_008974</name>
</gene>
<dbReference type="SUPFAM" id="SSF55729">
    <property type="entry name" value="Acyl-CoA N-acyltransferases (Nat)"/>
    <property type="match status" value="1"/>
</dbReference>
<dbReference type="Gene3D" id="3.40.1160.10">
    <property type="entry name" value="Acetylglutamate kinase-like"/>
    <property type="match status" value="1"/>
</dbReference>
<dbReference type="GO" id="GO:0005737">
    <property type="term" value="C:cytoplasm"/>
    <property type="evidence" value="ECO:0007669"/>
    <property type="project" value="InterPro"/>
</dbReference>
<dbReference type="Pfam" id="PF00583">
    <property type="entry name" value="Acetyltransf_1"/>
    <property type="match status" value="1"/>
</dbReference>
<dbReference type="CDD" id="cd04301">
    <property type="entry name" value="NAT_SF"/>
    <property type="match status" value="1"/>
</dbReference>
<dbReference type="EMBL" id="JALJOQ010000096">
    <property type="protein sequence ID" value="KAK9798610.1"/>
    <property type="molecule type" value="Genomic_DNA"/>
</dbReference>
<dbReference type="PROSITE" id="PS51186">
    <property type="entry name" value="GNAT"/>
    <property type="match status" value="1"/>
</dbReference>
<feature type="domain" description="N-acetyltransferase" evidence="4">
    <location>
        <begin position="370"/>
        <end position="528"/>
    </location>
</feature>
<keyword evidence="2" id="KW-0808">Transferase</keyword>